<dbReference type="InterPro" id="IPR020338">
    <property type="entry name" value="SMN_gemin7"/>
</dbReference>
<dbReference type="PANTHER" id="PTHR14679">
    <property type="entry name" value="GEM-ASSOCIATED PROTEIN 7"/>
    <property type="match status" value="1"/>
</dbReference>
<evidence type="ECO:0008006" key="4">
    <source>
        <dbReference type="Google" id="ProtNLM"/>
    </source>
</evidence>
<evidence type="ECO:0000313" key="3">
    <source>
        <dbReference type="Proteomes" id="UP001233999"/>
    </source>
</evidence>
<comment type="caution">
    <text evidence="2">The sequence shown here is derived from an EMBL/GenBank/DDBJ whole genome shotgun (WGS) entry which is preliminary data.</text>
</comment>
<sequence>MVNQQSDSSEEELNLSPDFSSEENQEARAFLRERFLRAVTGVVGKACEIRMFDNTCVTAEFRGCDVDVAHFYVQQLKTPIGVLPEAILRTSDIIKVHLPDIDVINT</sequence>
<dbReference type="Proteomes" id="UP001233999">
    <property type="component" value="Unassembled WGS sequence"/>
</dbReference>
<dbReference type="AlphaFoldDB" id="A0AAD8E1Z6"/>
<dbReference type="CDD" id="cd11677">
    <property type="entry name" value="Gemin7"/>
    <property type="match status" value="1"/>
</dbReference>
<accession>A0AAD8E1Z6</accession>
<keyword evidence="3" id="KW-1185">Reference proteome</keyword>
<dbReference type="GO" id="GO:0000387">
    <property type="term" value="P:spliceosomal snRNP assembly"/>
    <property type="evidence" value="ECO:0007669"/>
    <property type="project" value="TreeGrafter"/>
</dbReference>
<evidence type="ECO:0000256" key="1">
    <source>
        <dbReference type="SAM" id="MobiDB-lite"/>
    </source>
</evidence>
<organism evidence="2 3">
    <name type="scientific">Diploptera punctata</name>
    <name type="common">Pacific beetle cockroach</name>
    <dbReference type="NCBI Taxonomy" id="6984"/>
    <lineage>
        <taxon>Eukaryota</taxon>
        <taxon>Metazoa</taxon>
        <taxon>Ecdysozoa</taxon>
        <taxon>Arthropoda</taxon>
        <taxon>Hexapoda</taxon>
        <taxon>Insecta</taxon>
        <taxon>Pterygota</taxon>
        <taxon>Neoptera</taxon>
        <taxon>Polyneoptera</taxon>
        <taxon>Dictyoptera</taxon>
        <taxon>Blattodea</taxon>
        <taxon>Blaberoidea</taxon>
        <taxon>Blaberidae</taxon>
        <taxon>Diplopterinae</taxon>
        <taxon>Diploptera</taxon>
    </lineage>
</organism>
<proteinExistence type="predicted"/>
<dbReference type="GO" id="GO:0034719">
    <property type="term" value="C:SMN-Sm protein complex"/>
    <property type="evidence" value="ECO:0007669"/>
    <property type="project" value="InterPro"/>
</dbReference>
<dbReference type="PANTHER" id="PTHR14679:SF1">
    <property type="entry name" value="GEM-ASSOCIATED PROTEIN 7"/>
    <property type="match status" value="1"/>
</dbReference>
<dbReference type="EMBL" id="JASPKZ010010297">
    <property type="protein sequence ID" value="KAJ9574435.1"/>
    <property type="molecule type" value="Genomic_DNA"/>
</dbReference>
<name>A0AAD8E1Z6_DIPPU</name>
<dbReference type="Pfam" id="PF11095">
    <property type="entry name" value="Gemin7"/>
    <property type="match status" value="1"/>
</dbReference>
<feature type="region of interest" description="Disordered" evidence="1">
    <location>
        <begin position="1"/>
        <end position="22"/>
    </location>
</feature>
<reference evidence="2" key="2">
    <citation type="submission" date="2023-05" db="EMBL/GenBank/DDBJ databases">
        <authorList>
            <person name="Fouks B."/>
        </authorList>
    </citation>
    <scope>NUCLEOTIDE SEQUENCE</scope>
    <source>
        <strain evidence="2">Stay&amp;Tobe</strain>
        <tissue evidence="2">Testes</tissue>
    </source>
</reference>
<reference evidence="2" key="1">
    <citation type="journal article" date="2023" name="IScience">
        <title>Live-bearing cockroach genome reveals convergent evolutionary mechanisms linked to viviparity in insects and beyond.</title>
        <authorList>
            <person name="Fouks B."/>
            <person name="Harrison M.C."/>
            <person name="Mikhailova A.A."/>
            <person name="Marchal E."/>
            <person name="English S."/>
            <person name="Carruthers M."/>
            <person name="Jennings E.C."/>
            <person name="Chiamaka E.L."/>
            <person name="Frigard R.A."/>
            <person name="Pippel M."/>
            <person name="Attardo G.M."/>
            <person name="Benoit J.B."/>
            <person name="Bornberg-Bauer E."/>
            <person name="Tobe S.S."/>
        </authorList>
    </citation>
    <scope>NUCLEOTIDE SEQUENCE</scope>
    <source>
        <strain evidence="2">Stay&amp;Tobe</strain>
    </source>
</reference>
<evidence type="ECO:0000313" key="2">
    <source>
        <dbReference type="EMBL" id="KAJ9574435.1"/>
    </source>
</evidence>
<gene>
    <name evidence="2" type="ORF">L9F63_025919</name>
</gene>
<dbReference type="Gene3D" id="2.30.30.100">
    <property type="match status" value="1"/>
</dbReference>
<protein>
    <recommendedName>
        <fullName evidence="4">Gem-associated protein 7</fullName>
    </recommendedName>
</protein>